<dbReference type="Pfam" id="PF00989">
    <property type="entry name" value="PAS"/>
    <property type="match status" value="1"/>
</dbReference>
<dbReference type="PROSITE" id="PS50112">
    <property type="entry name" value="PAS"/>
    <property type="match status" value="1"/>
</dbReference>
<dbReference type="InterPro" id="IPR013767">
    <property type="entry name" value="PAS_fold"/>
</dbReference>
<dbReference type="GO" id="GO:0006355">
    <property type="term" value="P:regulation of DNA-templated transcription"/>
    <property type="evidence" value="ECO:0007669"/>
    <property type="project" value="InterPro"/>
</dbReference>
<reference evidence="2 3" key="1">
    <citation type="submission" date="2018-05" db="EMBL/GenBank/DDBJ databases">
        <title>Genomic Encyclopedia of Archaeal and Bacterial Type Strains, Phase II (KMG-II): from individual species to whole genera.</title>
        <authorList>
            <person name="Goeker M."/>
        </authorList>
    </citation>
    <scope>NUCLEOTIDE SEQUENCE [LARGE SCALE GENOMIC DNA]</scope>
    <source>
        <strain evidence="2 3">DSM 19975</strain>
    </source>
</reference>
<dbReference type="InterPro" id="IPR000014">
    <property type="entry name" value="PAS"/>
</dbReference>
<dbReference type="EMBL" id="QGHA01000001">
    <property type="protein sequence ID" value="PWK80315.1"/>
    <property type="molecule type" value="Genomic_DNA"/>
</dbReference>
<sequence length="54" mass="6182">MDNQIISLFAKSKDVFFVMDMNNVVLHTNGAFRETFNYTEQDLTGLNIIDLPPC</sequence>
<evidence type="ECO:0000313" key="2">
    <source>
        <dbReference type="EMBL" id="PWK80315.1"/>
    </source>
</evidence>
<dbReference type="SUPFAM" id="SSF55785">
    <property type="entry name" value="PYP-like sensor domain (PAS domain)"/>
    <property type="match status" value="1"/>
</dbReference>
<organism evidence="2 3">
    <name type="scientific">Mucilaginibacter oryzae</name>
    <dbReference type="NCBI Taxonomy" id="468058"/>
    <lineage>
        <taxon>Bacteria</taxon>
        <taxon>Pseudomonadati</taxon>
        <taxon>Bacteroidota</taxon>
        <taxon>Sphingobacteriia</taxon>
        <taxon>Sphingobacteriales</taxon>
        <taxon>Sphingobacteriaceae</taxon>
        <taxon>Mucilaginibacter</taxon>
    </lineage>
</organism>
<feature type="domain" description="PAS" evidence="1">
    <location>
        <begin position="1"/>
        <end position="49"/>
    </location>
</feature>
<protein>
    <submittedName>
        <fullName evidence="2">PAS domain S-box-containing protein</fullName>
    </submittedName>
</protein>
<evidence type="ECO:0000313" key="3">
    <source>
        <dbReference type="Proteomes" id="UP000245678"/>
    </source>
</evidence>
<dbReference type="Proteomes" id="UP000245678">
    <property type="component" value="Unassembled WGS sequence"/>
</dbReference>
<dbReference type="NCBIfam" id="TIGR00229">
    <property type="entry name" value="sensory_box"/>
    <property type="match status" value="1"/>
</dbReference>
<keyword evidence="3" id="KW-1185">Reference proteome</keyword>
<gene>
    <name evidence="2" type="ORF">LX99_00780</name>
</gene>
<accession>A0A316HQ07</accession>
<name>A0A316HQ07_9SPHI</name>
<dbReference type="RefSeq" id="WP_109606544.1">
    <property type="nucleotide sequence ID" value="NZ_QGHA01000001.1"/>
</dbReference>
<proteinExistence type="predicted"/>
<dbReference type="AlphaFoldDB" id="A0A316HQ07"/>
<dbReference type="Gene3D" id="3.30.450.20">
    <property type="entry name" value="PAS domain"/>
    <property type="match status" value="1"/>
</dbReference>
<comment type="caution">
    <text evidence="2">The sequence shown here is derived from an EMBL/GenBank/DDBJ whole genome shotgun (WGS) entry which is preliminary data.</text>
</comment>
<dbReference type="InterPro" id="IPR035965">
    <property type="entry name" value="PAS-like_dom_sf"/>
</dbReference>
<evidence type="ECO:0000259" key="1">
    <source>
        <dbReference type="PROSITE" id="PS50112"/>
    </source>
</evidence>